<sequence length="405" mass="45018">MTSTLSLDLRPGSGLGIFELGTTLWTVLDLLRQHTTLFPRVDVKFDDSVVDAPVLLHVPPHLDLLFSARDQRLRVVAARRLREPAPPLQLLYRGTVLSSVSVNTSATPHQRAGGPGRGERAQDVVLRRADISNHFGPTYAGDGLIYPGVSFLFDEDGPGGASTTAGKAEDRQREVRRVVVTQAKEEEGAEVAPDLLGHDEVRECPAMLGGLRRAIIRVHDGVILQFYPSTASPVHVRLGYTTAQDLTVDLGSPLRVYYKEDDRMAIHSRNKTPEAVEDGYFYNYFQHGIDFLINGTTHIVQKIILHTNIPGTPMFQRYNRCPWEIEGEPEDEEDDSPPRVKFSEKLDVISRFLNRGSREVVPSMQVDRTEDDRLTLLNSTTRLVGFDGVVLEATESALVVAVTLF</sequence>
<dbReference type="EMBL" id="KQ085898">
    <property type="protein sequence ID" value="KLO18040.1"/>
    <property type="molecule type" value="Genomic_DNA"/>
</dbReference>
<organism evidence="2 3">
    <name type="scientific">Schizopora paradoxa</name>
    <dbReference type="NCBI Taxonomy" id="27342"/>
    <lineage>
        <taxon>Eukaryota</taxon>
        <taxon>Fungi</taxon>
        <taxon>Dikarya</taxon>
        <taxon>Basidiomycota</taxon>
        <taxon>Agaricomycotina</taxon>
        <taxon>Agaricomycetes</taxon>
        <taxon>Hymenochaetales</taxon>
        <taxon>Schizoporaceae</taxon>
        <taxon>Schizopora</taxon>
    </lineage>
</organism>
<dbReference type="PANTHER" id="PTHR13465:SF2">
    <property type="entry name" value="PHAGOSOME ASSEMBLY FACTOR 1"/>
    <property type="match status" value="1"/>
</dbReference>
<evidence type="ECO:0000313" key="2">
    <source>
        <dbReference type="EMBL" id="KLO18040.1"/>
    </source>
</evidence>
<dbReference type="Proteomes" id="UP000053477">
    <property type="component" value="Unassembled WGS sequence"/>
</dbReference>
<dbReference type="GO" id="GO:0005802">
    <property type="term" value="C:trans-Golgi network"/>
    <property type="evidence" value="ECO:0007669"/>
    <property type="project" value="TreeGrafter"/>
</dbReference>
<protein>
    <submittedName>
        <fullName evidence="2">UPF0183-domain-containing protein</fullName>
    </submittedName>
</protein>
<dbReference type="Pfam" id="PF03676">
    <property type="entry name" value="PHAF1"/>
    <property type="match status" value="1"/>
</dbReference>
<dbReference type="AlphaFoldDB" id="A0A0H2S130"/>
<dbReference type="InterPro" id="IPR005373">
    <property type="entry name" value="PHAF1"/>
</dbReference>
<dbReference type="OrthoDB" id="411211at2759"/>
<name>A0A0H2S130_9AGAM</name>
<accession>A0A0H2S130</accession>
<dbReference type="InterPro" id="IPR039156">
    <property type="entry name" value="PHAF1/BROMI"/>
</dbReference>
<dbReference type="InParanoid" id="A0A0H2S130"/>
<proteinExistence type="inferred from homology"/>
<evidence type="ECO:0000313" key="3">
    <source>
        <dbReference type="Proteomes" id="UP000053477"/>
    </source>
</evidence>
<keyword evidence="3" id="KW-1185">Reference proteome</keyword>
<gene>
    <name evidence="2" type="ORF">SCHPADRAFT_867112</name>
</gene>
<dbReference type="GO" id="GO:0043001">
    <property type="term" value="P:Golgi to plasma membrane protein transport"/>
    <property type="evidence" value="ECO:0007669"/>
    <property type="project" value="TreeGrafter"/>
</dbReference>
<evidence type="ECO:0000256" key="1">
    <source>
        <dbReference type="ARBA" id="ARBA00024339"/>
    </source>
</evidence>
<comment type="similarity">
    <text evidence="1">Belongs to the PHAF1 family.</text>
</comment>
<dbReference type="PANTHER" id="PTHR13465">
    <property type="entry name" value="UPF0183 PROTEIN"/>
    <property type="match status" value="1"/>
</dbReference>
<reference evidence="2 3" key="1">
    <citation type="submission" date="2015-04" db="EMBL/GenBank/DDBJ databases">
        <title>Complete genome sequence of Schizopora paradoxa KUC8140, a cosmopolitan wood degrader in East Asia.</title>
        <authorList>
            <consortium name="DOE Joint Genome Institute"/>
            <person name="Min B."/>
            <person name="Park H."/>
            <person name="Jang Y."/>
            <person name="Kim J.-J."/>
            <person name="Kim K.H."/>
            <person name="Pangilinan J."/>
            <person name="Lipzen A."/>
            <person name="Riley R."/>
            <person name="Grigoriev I.V."/>
            <person name="Spatafora J.W."/>
            <person name="Choi I.-G."/>
        </authorList>
    </citation>
    <scope>NUCLEOTIDE SEQUENCE [LARGE SCALE GENOMIC DNA]</scope>
    <source>
        <strain evidence="2 3">KUC8140</strain>
    </source>
</reference>